<organism evidence="1 2">
    <name type="scientific">Frankia casuarinae (strain DSM 45818 / CECT 9043 / HFP020203 / CcI3)</name>
    <dbReference type="NCBI Taxonomy" id="106370"/>
    <lineage>
        <taxon>Bacteria</taxon>
        <taxon>Bacillati</taxon>
        <taxon>Actinomycetota</taxon>
        <taxon>Actinomycetes</taxon>
        <taxon>Frankiales</taxon>
        <taxon>Frankiaceae</taxon>
        <taxon>Frankia</taxon>
    </lineage>
</organism>
<gene>
    <name evidence="1" type="ordered locus">Francci3_2457</name>
</gene>
<dbReference type="eggNOG" id="COG1024">
    <property type="taxonomic scope" value="Bacteria"/>
</dbReference>
<dbReference type="EMBL" id="CP000249">
    <property type="protein sequence ID" value="ABD11824.1"/>
    <property type="molecule type" value="Genomic_DNA"/>
</dbReference>
<dbReference type="Proteomes" id="UP000001937">
    <property type="component" value="Chromosome"/>
</dbReference>
<proteinExistence type="predicted"/>
<dbReference type="KEGG" id="fra:Francci3_2457"/>
<reference evidence="1 2" key="1">
    <citation type="journal article" date="2007" name="Genome Res.">
        <title>Genome characteristics of facultatively symbiotic Frankia sp. strains reflect host range and host plant biogeography.</title>
        <authorList>
            <person name="Normand P."/>
            <person name="Lapierre P."/>
            <person name="Tisa L.S."/>
            <person name="Gogarten J.P."/>
            <person name="Alloisio N."/>
            <person name="Bagnarol E."/>
            <person name="Bassi C.A."/>
            <person name="Berry A.M."/>
            <person name="Bickhart D.M."/>
            <person name="Choisne N."/>
            <person name="Couloux A."/>
            <person name="Cournoyer B."/>
            <person name="Cruveiller S."/>
            <person name="Daubin V."/>
            <person name="Demange N."/>
            <person name="Francino M.P."/>
            <person name="Goltsman E."/>
            <person name="Huang Y."/>
            <person name="Kopp O.R."/>
            <person name="Labarre L."/>
            <person name="Lapidus A."/>
            <person name="Lavire C."/>
            <person name="Marechal J."/>
            <person name="Martinez M."/>
            <person name="Mastronunzio J.E."/>
            <person name="Mullin B.C."/>
            <person name="Niemann J."/>
            <person name="Pujic P."/>
            <person name="Rawnsley T."/>
            <person name="Rouy Z."/>
            <person name="Schenowitz C."/>
            <person name="Sellstedt A."/>
            <person name="Tavares F."/>
            <person name="Tomkins J.P."/>
            <person name="Vallenet D."/>
            <person name="Valverde C."/>
            <person name="Wall L.G."/>
            <person name="Wang Y."/>
            <person name="Medigue C."/>
            <person name="Benson D.R."/>
        </authorList>
    </citation>
    <scope>NUCLEOTIDE SEQUENCE [LARGE SCALE GENOMIC DNA]</scope>
    <source>
        <strain evidence="2">DSM 45818 / CECT 9043 / CcI3</strain>
    </source>
</reference>
<dbReference type="PhylomeDB" id="Q2JA68"/>
<dbReference type="OrthoDB" id="6006525at2"/>
<dbReference type="Gene3D" id="3.90.226.10">
    <property type="entry name" value="2-enoyl-CoA Hydratase, Chain A, domain 1"/>
    <property type="match status" value="1"/>
</dbReference>
<evidence type="ECO:0000313" key="1">
    <source>
        <dbReference type="EMBL" id="ABD11824.1"/>
    </source>
</evidence>
<keyword evidence="2" id="KW-1185">Reference proteome</keyword>
<name>Q2JA68_FRACC</name>
<dbReference type="AlphaFoldDB" id="Q2JA68"/>
<dbReference type="InterPro" id="IPR053545">
    <property type="entry name" value="Enoyl-CoA_hydratase-like"/>
</dbReference>
<dbReference type="CDD" id="cd06558">
    <property type="entry name" value="crotonase-like"/>
    <property type="match status" value="1"/>
</dbReference>
<dbReference type="NCBIfam" id="NF042431">
    <property type="entry name" value="EnCoAhydt_DpgB"/>
    <property type="match status" value="1"/>
</dbReference>
<dbReference type="SUPFAM" id="SSF52096">
    <property type="entry name" value="ClpP/crotonase"/>
    <property type="match status" value="1"/>
</dbReference>
<dbReference type="GO" id="GO:0003824">
    <property type="term" value="F:catalytic activity"/>
    <property type="evidence" value="ECO:0007669"/>
    <property type="project" value="UniProtKB-ARBA"/>
</dbReference>
<sequence length="213" mass="22446">MVRAKEIVLRIDGAQPLSAESVRRVAEVCDRVEDSGGTAALVAHVSGAPRGGVPEDLTVGLVTKWERALRRLERQSATTVAIASGDCGGTALDVLLATDVRLATPGTRLLVMTDGGATWPGMALYRLVQQVGTAAARRAVMFGAPIDAVEALRLGLLDELSDDPEGVPVEAFPGRELAIRRQLMFDASTTSFEEALGAHLAAYDRALRRGAAS</sequence>
<evidence type="ECO:0000313" key="2">
    <source>
        <dbReference type="Proteomes" id="UP000001937"/>
    </source>
</evidence>
<dbReference type="InterPro" id="IPR001753">
    <property type="entry name" value="Enoyl-CoA_hydra/iso"/>
</dbReference>
<dbReference type="HOGENOM" id="CLU_1189384_0_0_11"/>
<dbReference type="Pfam" id="PF00378">
    <property type="entry name" value="ECH_1"/>
    <property type="match status" value="1"/>
</dbReference>
<protein>
    <submittedName>
        <fullName evidence="1">Enoyl-CoA hydratase/isomerase</fullName>
    </submittedName>
</protein>
<dbReference type="InterPro" id="IPR029045">
    <property type="entry name" value="ClpP/crotonase-like_dom_sf"/>
</dbReference>
<dbReference type="RefSeq" id="WP_011436869.1">
    <property type="nucleotide sequence ID" value="NC_007777.1"/>
</dbReference>
<accession>Q2JA68</accession>
<dbReference type="STRING" id="106370.Francci3_2457"/>